<feature type="active site" description="Proton acceptor" evidence="12">
    <location>
        <position position="99"/>
    </location>
</feature>
<dbReference type="GO" id="GO:0070301">
    <property type="term" value="P:cellular response to hydrogen peroxide"/>
    <property type="evidence" value="ECO:0007669"/>
    <property type="project" value="TreeGrafter"/>
</dbReference>
<dbReference type="GO" id="GO:0020037">
    <property type="term" value="F:heme binding"/>
    <property type="evidence" value="ECO:0007669"/>
    <property type="project" value="InterPro"/>
</dbReference>
<name>A0A0F4NHW0_9VIBR</name>
<keyword evidence="6 12" id="KW-0376">Hydrogen peroxide</keyword>
<comment type="similarity">
    <text evidence="9 12 13">Belongs to the peroxidase family. Peroxidase/catalase subfamily.</text>
</comment>
<dbReference type="PROSITE" id="PS00436">
    <property type="entry name" value="PEROXIDASE_2"/>
    <property type="match status" value="1"/>
</dbReference>
<sequence length="725" mass="80434">MEHNKMSTGGQCPIMHGGATSSNSSNVAWWPNALNLDILHQHDQKSNPMGADFNYREALKTLDVASLKDDLKALMTDSQEWWPADWGHYGGLMIRMAWHSAGSYRTGDGRGGADTGNQRFAPLNSWPDNANLDKARRLLWPIKQKYGNKISWADLMILAGNMAYESMGLQTFGFAFGREDIWHPEKDIYWGAEQEWLAASGGENSRYSGERDLENPLAAVMMGLIYVNPEGVDGNPDPLKTAQDMRVTFERMGMNDEETVALTAGGHTVGKAHGNGDAAKLGAEPERAELEEQGLGWNNHTSRGVGRDTVTSGIEGAWTTHPTQWDDGYFHLLLNYDWELTKSPAGAWQWEPTNIAEHDMPVDVEDPSIRLNPMMTDADMALKVDPEYRKISERFHQDPAYFSDTFARAWFKLTHRDMGPRSRYFGPDVPAEELIWQDPIPAGRSDYDIDAVKAKIAASGLSIGDMVSTAWDSARTFRNSDKRGGANGARIRLAPQNQWQGNEPEKLAKILSVLEKIAGECGVSVADTIVLAGNLAIEQAAKAAGVEISVPFAPGRGDASADQTDVESFDVLEPIADGFRNWQKQHYAVSPEELMLDHAQLLGLTAPEMTVLIGGMRVLGTNHSATTHGVFTDNVGVLSNDFFVNLTDMRYTWKPTGRNSYSIIERSSGNEKWTATRVDLVFGSNSILRAYAEVYAQDDNKEKFIRDFVNAWTKVMNADRFDVKQ</sequence>
<accession>A0A0F4NHW0</accession>
<evidence type="ECO:0000256" key="6">
    <source>
        <dbReference type="ARBA" id="ARBA00023324"/>
    </source>
</evidence>
<dbReference type="Gene3D" id="1.10.520.10">
    <property type="match status" value="2"/>
</dbReference>
<evidence type="ECO:0000256" key="3">
    <source>
        <dbReference type="ARBA" id="ARBA00022723"/>
    </source>
</evidence>
<dbReference type="STRING" id="579748.TW81_10925"/>
<proteinExistence type="inferred from homology"/>
<reference evidence="15 16" key="1">
    <citation type="journal article" date="2015" name="BMC Genomics">
        <title>Genome mining reveals unlocked bioactive potential of marine Gram-negative bacteria.</title>
        <authorList>
            <person name="Machado H."/>
            <person name="Sonnenschein E.C."/>
            <person name="Melchiorsen J."/>
            <person name="Gram L."/>
        </authorList>
    </citation>
    <scope>NUCLEOTIDE SEQUENCE [LARGE SCALE GENOMIC DNA]</scope>
    <source>
        <strain evidence="15 16">S2757</strain>
    </source>
</reference>
<dbReference type="GO" id="GO:0046872">
    <property type="term" value="F:metal ion binding"/>
    <property type="evidence" value="ECO:0007669"/>
    <property type="project" value="UniProtKB-KW"/>
</dbReference>
<dbReference type="InterPro" id="IPR000763">
    <property type="entry name" value="Catalase_peroxidase"/>
</dbReference>
<evidence type="ECO:0000313" key="16">
    <source>
        <dbReference type="Proteomes" id="UP000033673"/>
    </source>
</evidence>
<dbReference type="Pfam" id="PF00141">
    <property type="entry name" value="peroxidase"/>
    <property type="match status" value="2"/>
</dbReference>
<dbReference type="PATRIC" id="fig|579748.3.peg.2252"/>
<dbReference type="GO" id="GO:0042744">
    <property type="term" value="P:hydrogen peroxide catabolic process"/>
    <property type="evidence" value="ECO:0007669"/>
    <property type="project" value="UniProtKB-KW"/>
</dbReference>
<comment type="cofactor">
    <cofactor evidence="12">
        <name>heme b</name>
        <dbReference type="ChEBI" id="CHEBI:60344"/>
    </cofactor>
    <text evidence="12">Binds 1 heme b (iron(II)-protoporphyrin IX) group per dimer.</text>
</comment>
<feature type="site" description="Transition state stabilizer" evidence="12">
    <location>
        <position position="95"/>
    </location>
</feature>
<dbReference type="PRINTS" id="PR00460">
    <property type="entry name" value="BPEROXIDASE"/>
</dbReference>
<keyword evidence="16" id="KW-1185">Reference proteome</keyword>
<dbReference type="RefSeq" id="WP_045955754.1">
    <property type="nucleotide sequence ID" value="NZ_JXXV01000018.1"/>
</dbReference>
<dbReference type="PANTHER" id="PTHR30555">
    <property type="entry name" value="HYDROPEROXIDASE I, BIFUNCTIONAL CATALASE-PEROXIDASE"/>
    <property type="match status" value="1"/>
</dbReference>
<keyword evidence="4 12" id="KW-0560">Oxidoreductase</keyword>
<evidence type="ECO:0000256" key="12">
    <source>
        <dbReference type="HAMAP-Rule" id="MF_01961"/>
    </source>
</evidence>
<dbReference type="AlphaFoldDB" id="A0A0F4NHW0"/>
<feature type="domain" description="Plant heme peroxidase family profile" evidence="14">
    <location>
        <begin position="132"/>
        <end position="432"/>
    </location>
</feature>
<dbReference type="HAMAP" id="MF_01961">
    <property type="entry name" value="Catal_peroxid"/>
    <property type="match status" value="1"/>
</dbReference>
<dbReference type="InterPro" id="IPR010255">
    <property type="entry name" value="Haem_peroxidase_sf"/>
</dbReference>
<keyword evidence="2 12" id="KW-0349">Heme</keyword>
<gene>
    <name evidence="12" type="primary">katG</name>
    <name evidence="15" type="ORF">TW81_10925</name>
</gene>
<dbReference type="Proteomes" id="UP000033673">
    <property type="component" value="Unassembled WGS sequence"/>
</dbReference>
<comment type="catalytic activity">
    <reaction evidence="7 12 13">
        <text>2 H2O2 = O2 + 2 H2O</text>
        <dbReference type="Rhea" id="RHEA:20309"/>
        <dbReference type="ChEBI" id="CHEBI:15377"/>
        <dbReference type="ChEBI" id="CHEBI:15379"/>
        <dbReference type="ChEBI" id="CHEBI:16240"/>
        <dbReference type="EC" id="1.11.1.21"/>
    </reaction>
</comment>
<feature type="cross-link" description="Tryptophyl-tyrosyl-methioninium (Tyr-Met) (with Trp-98)" evidence="12">
    <location>
        <begin position="226"/>
        <end position="252"/>
    </location>
</feature>
<evidence type="ECO:0000256" key="9">
    <source>
        <dbReference type="ARBA" id="ARBA00060838"/>
    </source>
</evidence>
<comment type="PTM">
    <text evidence="12">Formation of the three residue Trp-Tyr-Met cross-link is important for the catalase, but not the peroxidase activity of the enzyme.</text>
</comment>
<evidence type="ECO:0000256" key="4">
    <source>
        <dbReference type="ARBA" id="ARBA00023002"/>
    </source>
</evidence>
<dbReference type="EMBL" id="JXXV01000018">
    <property type="protein sequence ID" value="KJY82730.1"/>
    <property type="molecule type" value="Genomic_DNA"/>
</dbReference>
<evidence type="ECO:0000256" key="10">
    <source>
        <dbReference type="ARBA" id="ARBA00067012"/>
    </source>
</evidence>
<feature type="binding site" description="axial binding residue" evidence="12">
    <location>
        <position position="267"/>
    </location>
    <ligand>
        <name>heme b</name>
        <dbReference type="ChEBI" id="CHEBI:60344"/>
    </ligand>
    <ligandPart>
        <name>Fe</name>
        <dbReference type="ChEBI" id="CHEBI:18248"/>
    </ligandPart>
</feature>
<dbReference type="CDD" id="cd00649">
    <property type="entry name" value="catalase_peroxidase_1"/>
    <property type="match status" value="1"/>
</dbReference>
<keyword evidence="1 12" id="KW-0575">Peroxidase</keyword>
<comment type="function">
    <text evidence="12">Bifunctional enzyme with both catalase and broad-spectrum peroxidase activity.</text>
</comment>
<evidence type="ECO:0000256" key="7">
    <source>
        <dbReference type="ARBA" id="ARBA00049145"/>
    </source>
</evidence>
<evidence type="ECO:0000256" key="2">
    <source>
        <dbReference type="ARBA" id="ARBA00022617"/>
    </source>
</evidence>
<comment type="catalytic activity">
    <reaction evidence="8 12 13">
        <text>H2O2 + AH2 = A + 2 H2O</text>
        <dbReference type="Rhea" id="RHEA:30275"/>
        <dbReference type="ChEBI" id="CHEBI:13193"/>
        <dbReference type="ChEBI" id="CHEBI:15377"/>
        <dbReference type="ChEBI" id="CHEBI:16240"/>
        <dbReference type="ChEBI" id="CHEBI:17499"/>
        <dbReference type="EC" id="1.11.1.21"/>
    </reaction>
</comment>
<evidence type="ECO:0000256" key="11">
    <source>
        <dbReference type="ARBA" id="ARBA00074141"/>
    </source>
</evidence>
<dbReference type="GO" id="GO:0005829">
    <property type="term" value="C:cytosol"/>
    <property type="evidence" value="ECO:0007669"/>
    <property type="project" value="UniProtKB-ARBA"/>
</dbReference>
<comment type="caution">
    <text evidence="15">The sequence shown here is derived from an EMBL/GenBank/DDBJ whole genome shotgun (WGS) entry which is preliminary data.</text>
</comment>
<dbReference type="NCBIfam" id="TIGR00198">
    <property type="entry name" value="cat_per_HPI"/>
    <property type="match status" value="1"/>
</dbReference>
<keyword evidence="3 12" id="KW-0479">Metal-binding</keyword>
<comment type="subunit">
    <text evidence="12">Homodimer or homotetramer.</text>
</comment>
<dbReference type="PROSITE" id="PS50873">
    <property type="entry name" value="PEROXIDASE_4"/>
    <property type="match status" value="1"/>
</dbReference>
<dbReference type="EC" id="1.11.1.21" evidence="10 12"/>
<dbReference type="FunFam" id="1.10.420.10:FF:000004">
    <property type="entry name" value="Catalase-peroxidase"/>
    <property type="match status" value="1"/>
</dbReference>
<dbReference type="FunFam" id="1.10.420.10:FF:000002">
    <property type="entry name" value="Catalase-peroxidase"/>
    <property type="match status" value="1"/>
</dbReference>
<dbReference type="CDD" id="cd08200">
    <property type="entry name" value="catalase_peroxidase_2"/>
    <property type="match status" value="1"/>
</dbReference>
<dbReference type="Gene3D" id="1.10.420.10">
    <property type="entry name" value="Peroxidase, domain 2"/>
    <property type="match status" value="2"/>
</dbReference>
<dbReference type="PRINTS" id="PR00458">
    <property type="entry name" value="PEROXIDASE"/>
</dbReference>
<dbReference type="InterPro" id="IPR002016">
    <property type="entry name" value="Haem_peroxidase"/>
</dbReference>
<dbReference type="InterPro" id="IPR019794">
    <property type="entry name" value="Peroxidases_AS"/>
</dbReference>
<evidence type="ECO:0000256" key="13">
    <source>
        <dbReference type="RuleBase" id="RU003451"/>
    </source>
</evidence>
<organism evidence="15 16">
    <name type="scientific">Vibrio galatheae</name>
    <dbReference type="NCBI Taxonomy" id="579748"/>
    <lineage>
        <taxon>Bacteria</taxon>
        <taxon>Pseudomonadati</taxon>
        <taxon>Pseudomonadota</taxon>
        <taxon>Gammaproteobacteria</taxon>
        <taxon>Vibrionales</taxon>
        <taxon>Vibrionaceae</taxon>
        <taxon>Vibrio</taxon>
    </lineage>
</organism>
<keyword evidence="5 12" id="KW-0408">Iron</keyword>
<dbReference type="OrthoDB" id="9759743at2"/>
<dbReference type="SUPFAM" id="SSF48113">
    <property type="entry name" value="Heme-dependent peroxidases"/>
    <property type="match status" value="2"/>
</dbReference>
<dbReference type="FunFam" id="1.10.520.10:FF:000002">
    <property type="entry name" value="Catalase-peroxidase"/>
    <property type="match status" value="1"/>
</dbReference>
<dbReference type="GO" id="GO:0004096">
    <property type="term" value="F:catalase activity"/>
    <property type="evidence" value="ECO:0007669"/>
    <property type="project" value="UniProtKB-UniRule"/>
</dbReference>
<dbReference type="PANTHER" id="PTHR30555:SF6">
    <property type="entry name" value="CATALASE-PEROXIDASE"/>
    <property type="match status" value="1"/>
</dbReference>
<evidence type="ECO:0000256" key="5">
    <source>
        <dbReference type="ARBA" id="ARBA00023004"/>
    </source>
</evidence>
<comment type="caution">
    <text evidence="12">Lacks conserved residue(s) required for the propagation of feature annotation.</text>
</comment>
<protein>
    <recommendedName>
        <fullName evidence="11 12">Catalase-peroxidase</fullName>
        <shortName evidence="12">CP</shortName>
        <ecNumber evidence="10 12">1.11.1.21</ecNumber>
    </recommendedName>
    <alternativeName>
        <fullName evidence="12">Peroxidase/catalase</fullName>
    </alternativeName>
</protein>
<evidence type="ECO:0000313" key="15">
    <source>
        <dbReference type="EMBL" id="KJY82730.1"/>
    </source>
</evidence>
<evidence type="ECO:0000256" key="8">
    <source>
        <dbReference type="ARBA" id="ARBA00051651"/>
    </source>
</evidence>
<dbReference type="NCBIfam" id="NF011635">
    <property type="entry name" value="PRK15061.1"/>
    <property type="match status" value="1"/>
</dbReference>
<evidence type="ECO:0000259" key="14">
    <source>
        <dbReference type="PROSITE" id="PS50873"/>
    </source>
</evidence>
<evidence type="ECO:0000256" key="1">
    <source>
        <dbReference type="ARBA" id="ARBA00022559"/>
    </source>
</evidence>